<evidence type="ECO:0000313" key="2">
    <source>
        <dbReference type="Proteomes" id="UP001234581"/>
    </source>
</evidence>
<organism evidence="1 2">
    <name type="scientific">Lichtheimia ornata</name>
    <dbReference type="NCBI Taxonomy" id="688661"/>
    <lineage>
        <taxon>Eukaryota</taxon>
        <taxon>Fungi</taxon>
        <taxon>Fungi incertae sedis</taxon>
        <taxon>Mucoromycota</taxon>
        <taxon>Mucoromycotina</taxon>
        <taxon>Mucoromycetes</taxon>
        <taxon>Mucorales</taxon>
        <taxon>Lichtheimiaceae</taxon>
        <taxon>Lichtheimia</taxon>
    </lineage>
</organism>
<name>A0AAD7V3S2_9FUNG</name>
<dbReference type="AlphaFoldDB" id="A0AAD7V3S2"/>
<reference evidence="1 2" key="1">
    <citation type="submission" date="2023-03" db="EMBL/GenBank/DDBJ databases">
        <title>Genome sequence of Lichtheimia ornata CBS 291.66.</title>
        <authorList>
            <person name="Mohabir J.T."/>
            <person name="Shea T.P."/>
            <person name="Kurbessoian T."/>
            <person name="Berby B."/>
            <person name="Fontaine J."/>
            <person name="Livny J."/>
            <person name="Gnirke A."/>
            <person name="Stajich J.E."/>
            <person name="Cuomo C.A."/>
        </authorList>
    </citation>
    <scope>NUCLEOTIDE SEQUENCE [LARGE SCALE GENOMIC DNA]</scope>
    <source>
        <strain evidence="1">CBS 291.66</strain>
    </source>
</reference>
<proteinExistence type="predicted"/>
<accession>A0AAD7V3S2</accession>
<evidence type="ECO:0000313" key="1">
    <source>
        <dbReference type="EMBL" id="KAJ8657587.1"/>
    </source>
</evidence>
<comment type="caution">
    <text evidence="1">The sequence shown here is derived from an EMBL/GenBank/DDBJ whole genome shotgun (WGS) entry which is preliminary data.</text>
</comment>
<dbReference type="EMBL" id="JARTCD010000030">
    <property type="protein sequence ID" value="KAJ8657587.1"/>
    <property type="molecule type" value="Genomic_DNA"/>
</dbReference>
<dbReference type="GeneID" id="83214062"/>
<keyword evidence="2" id="KW-1185">Reference proteome</keyword>
<dbReference type="RefSeq" id="XP_058342500.1">
    <property type="nucleotide sequence ID" value="XM_058486678.1"/>
</dbReference>
<sequence>MNHGLVLEPTCSAWSKVPSWKVSGSNSSMAIFAIVDASQKVSRGRPDFILAGGGTAKFEIDEFDPETDTQGCLSWAEHGGCKKSPCFIESF</sequence>
<dbReference type="Proteomes" id="UP001234581">
    <property type="component" value="Unassembled WGS sequence"/>
</dbReference>
<gene>
    <name evidence="1" type="ORF">O0I10_006651</name>
</gene>
<protein>
    <submittedName>
        <fullName evidence="1">Uncharacterized protein</fullName>
    </submittedName>
</protein>